<evidence type="ECO:0000256" key="1">
    <source>
        <dbReference type="ARBA" id="ARBA00022737"/>
    </source>
</evidence>
<dbReference type="AlphaFoldDB" id="A0A1B6CRZ2"/>
<feature type="repeat" description="ANK" evidence="3">
    <location>
        <begin position="147"/>
        <end position="179"/>
    </location>
</feature>
<dbReference type="InterPro" id="IPR036770">
    <property type="entry name" value="Ankyrin_rpt-contain_sf"/>
</dbReference>
<dbReference type="InterPro" id="IPR002110">
    <property type="entry name" value="Ankyrin_rpt"/>
</dbReference>
<dbReference type="PROSITE" id="PS50088">
    <property type="entry name" value="ANK_REPEAT"/>
    <property type="match status" value="4"/>
</dbReference>
<feature type="repeat" description="ANK" evidence="3">
    <location>
        <begin position="219"/>
        <end position="251"/>
    </location>
</feature>
<keyword evidence="1" id="KW-0677">Repeat</keyword>
<gene>
    <name evidence="4" type="ORF">g.11531</name>
</gene>
<evidence type="ECO:0000256" key="2">
    <source>
        <dbReference type="ARBA" id="ARBA00023043"/>
    </source>
</evidence>
<evidence type="ECO:0000313" key="4">
    <source>
        <dbReference type="EMBL" id="JAS16230.1"/>
    </source>
</evidence>
<reference evidence="4" key="1">
    <citation type="submission" date="2015-12" db="EMBL/GenBank/DDBJ databases">
        <title>De novo transcriptome assembly of four potential Pierce s Disease insect vectors from Arizona vineyards.</title>
        <authorList>
            <person name="Tassone E.E."/>
        </authorList>
    </citation>
    <scope>NUCLEOTIDE SEQUENCE</scope>
</reference>
<dbReference type="PRINTS" id="PR01415">
    <property type="entry name" value="ANKYRIN"/>
</dbReference>
<feature type="repeat" description="ANK" evidence="3">
    <location>
        <begin position="46"/>
        <end position="68"/>
    </location>
</feature>
<keyword evidence="2 3" id="KW-0040">ANK repeat</keyword>
<sequence length="547" mass="62489">MESTSGIIFPQSKKSSLSAAIEMKNKKLLMKGLQKGISIRSCDNNDGWTPLHFAAKLDNVKFMKLLLRQDPASINVTCYIGQTPLYICSAFNSYKTLCFLVKQTFVNINSVDDNLSSSLQIACEKGYFKIVKKLIEFGANLNAKDIAGFTPLHDAIINKNINISKYLLDQGADPMVKEDDYGFYPFHYACRMNNLKFIQLLLKKMLEIKDFSINTVGFDGRSPLMLSISSKNIKIIQLLLDHGADPNIVDKEFKIALHIASSVPILEIFQIIYQHTSEETILKYCSLNDESQLKEGDVYSVDRYSLVTAAISTCNYDFLKNVLNIGLNSNVLNCPHVCFRERILYMPVSYAVMHDLPPDFILSCLELLLEFKLSLKLPFQNISYSFIDPLESYLLKMDCDLSYLKCVTLLLQQNDVINILNKCGFKHLNIAITIDSSIVLLILQHSDVLEPINIFNCLKKSKLWTKNHELSTKIQKLVCNLDVNREILRSCNNESYRFCHIAPLTVWCRHVLRNHIRQTTANHCSLFRKTLRNLPLPDSLLKFMNFE</sequence>
<dbReference type="EMBL" id="GEDC01021068">
    <property type="protein sequence ID" value="JAS16230.1"/>
    <property type="molecule type" value="Transcribed_RNA"/>
</dbReference>
<evidence type="ECO:0000256" key="3">
    <source>
        <dbReference type="PROSITE-ProRule" id="PRU00023"/>
    </source>
</evidence>
<accession>A0A1B6CRZ2</accession>
<dbReference type="SUPFAM" id="SSF48403">
    <property type="entry name" value="Ankyrin repeat"/>
    <property type="match status" value="1"/>
</dbReference>
<dbReference type="Pfam" id="PF00023">
    <property type="entry name" value="Ank"/>
    <property type="match status" value="1"/>
</dbReference>
<dbReference type="PROSITE" id="PS50297">
    <property type="entry name" value="ANK_REP_REGION"/>
    <property type="match status" value="4"/>
</dbReference>
<organism evidence="4">
    <name type="scientific">Clastoptera arizonana</name>
    <name type="common">Arizona spittle bug</name>
    <dbReference type="NCBI Taxonomy" id="38151"/>
    <lineage>
        <taxon>Eukaryota</taxon>
        <taxon>Metazoa</taxon>
        <taxon>Ecdysozoa</taxon>
        <taxon>Arthropoda</taxon>
        <taxon>Hexapoda</taxon>
        <taxon>Insecta</taxon>
        <taxon>Pterygota</taxon>
        <taxon>Neoptera</taxon>
        <taxon>Paraneoptera</taxon>
        <taxon>Hemiptera</taxon>
        <taxon>Auchenorrhyncha</taxon>
        <taxon>Cercopoidea</taxon>
        <taxon>Clastopteridae</taxon>
        <taxon>Clastoptera</taxon>
    </lineage>
</organism>
<name>A0A1B6CRZ2_9HEMI</name>
<dbReference type="SMART" id="SM00248">
    <property type="entry name" value="ANK"/>
    <property type="match status" value="7"/>
</dbReference>
<proteinExistence type="predicted"/>
<dbReference type="PANTHER" id="PTHR24126">
    <property type="entry name" value="ANKYRIN REPEAT, PH AND SEC7 DOMAIN CONTAINING PROTEIN SECG-RELATED"/>
    <property type="match status" value="1"/>
</dbReference>
<protein>
    <submittedName>
        <fullName evidence="4">Uncharacterized protein</fullName>
    </submittedName>
</protein>
<dbReference type="Gene3D" id="1.25.40.20">
    <property type="entry name" value="Ankyrin repeat-containing domain"/>
    <property type="match status" value="2"/>
</dbReference>
<feature type="repeat" description="ANK" evidence="3">
    <location>
        <begin position="114"/>
        <end position="146"/>
    </location>
</feature>
<dbReference type="Pfam" id="PF12796">
    <property type="entry name" value="Ank_2"/>
    <property type="match status" value="2"/>
</dbReference>